<evidence type="ECO:0000256" key="5">
    <source>
        <dbReference type="ARBA" id="ARBA00023163"/>
    </source>
</evidence>
<accession>A0A9D1K8U1</accession>
<evidence type="ECO:0000256" key="3">
    <source>
        <dbReference type="ARBA" id="ARBA00022884"/>
    </source>
</evidence>
<dbReference type="SUPFAM" id="SSF48013">
    <property type="entry name" value="NusB-like"/>
    <property type="match status" value="1"/>
</dbReference>
<dbReference type="Pfam" id="PF01029">
    <property type="entry name" value="NusB"/>
    <property type="match status" value="1"/>
</dbReference>
<keyword evidence="3 6" id="KW-0694">RNA-binding</keyword>
<dbReference type="HAMAP" id="MF_00073">
    <property type="entry name" value="NusB"/>
    <property type="match status" value="1"/>
</dbReference>
<evidence type="ECO:0000256" key="4">
    <source>
        <dbReference type="ARBA" id="ARBA00023015"/>
    </source>
</evidence>
<dbReference type="PANTHER" id="PTHR11078">
    <property type="entry name" value="N UTILIZATION SUBSTANCE PROTEIN B-RELATED"/>
    <property type="match status" value="1"/>
</dbReference>
<dbReference type="Gene3D" id="1.10.940.10">
    <property type="entry name" value="NusB-like"/>
    <property type="match status" value="1"/>
</dbReference>
<comment type="similarity">
    <text evidence="1 6">Belongs to the NusB family.</text>
</comment>
<dbReference type="InterPro" id="IPR035926">
    <property type="entry name" value="NusB-like_sf"/>
</dbReference>
<evidence type="ECO:0000313" key="9">
    <source>
        <dbReference type="Proteomes" id="UP000886876"/>
    </source>
</evidence>
<dbReference type="InterPro" id="IPR011605">
    <property type="entry name" value="NusB_fam"/>
</dbReference>
<evidence type="ECO:0000313" key="8">
    <source>
        <dbReference type="EMBL" id="HIS97316.1"/>
    </source>
</evidence>
<evidence type="ECO:0000259" key="7">
    <source>
        <dbReference type="Pfam" id="PF01029"/>
    </source>
</evidence>
<dbReference type="InterPro" id="IPR006027">
    <property type="entry name" value="NusB_RsmB_TIM44"/>
</dbReference>
<evidence type="ECO:0000256" key="6">
    <source>
        <dbReference type="HAMAP-Rule" id="MF_00073"/>
    </source>
</evidence>
<dbReference type="GO" id="GO:0005829">
    <property type="term" value="C:cytosol"/>
    <property type="evidence" value="ECO:0007669"/>
    <property type="project" value="TreeGrafter"/>
</dbReference>
<evidence type="ECO:0000256" key="2">
    <source>
        <dbReference type="ARBA" id="ARBA00022814"/>
    </source>
</evidence>
<dbReference type="GO" id="GO:0003723">
    <property type="term" value="F:RNA binding"/>
    <property type="evidence" value="ECO:0007669"/>
    <property type="project" value="UniProtKB-UniRule"/>
</dbReference>
<name>A0A9D1K8U1_9FIRM</name>
<dbReference type="NCBIfam" id="TIGR01951">
    <property type="entry name" value="nusB"/>
    <property type="match status" value="1"/>
</dbReference>
<organism evidence="8 9">
    <name type="scientific">Candidatus Scatomorpha pullistercoris</name>
    <dbReference type="NCBI Taxonomy" id="2840929"/>
    <lineage>
        <taxon>Bacteria</taxon>
        <taxon>Bacillati</taxon>
        <taxon>Bacillota</taxon>
        <taxon>Clostridia</taxon>
        <taxon>Eubacteriales</taxon>
        <taxon>Candidatus Scatomorpha</taxon>
    </lineage>
</organism>
<dbReference type="GO" id="GO:0006353">
    <property type="term" value="P:DNA-templated transcription termination"/>
    <property type="evidence" value="ECO:0007669"/>
    <property type="project" value="UniProtKB-UniRule"/>
</dbReference>
<comment type="function">
    <text evidence="6">Involved in transcription antitermination. Required for transcription of ribosomal RNA (rRNA) genes. Binds specifically to the boxA antiterminator sequence of the ribosomal RNA (rrn) operons.</text>
</comment>
<gene>
    <name evidence="6 8" type="primary">nusB</name>
    <name evidence="8" type="ORF">IAD42_05000</name>
</gene>
<dbReference type="PANTHER" id="PTHR11078:SF3">
    <property type="entry name" value="ANTITERMINATION NUSB DOMAIN-CONTAINING PROTEIN"/>
    <property type="match status" value="1"/>
</dbReference>
<dbReference type="Proteomes" id="UP000886876">
    <property type="component" value="Unassembled WGS sequence"/>
</dbReference>
<dbReference type="EMBL" id="DVJS01000124">
    <property type="protein sequence ID" value="HIS97316.1"/>
    <property type="molecule type" value="Genomic_DNA"/>
</dbReference>
<protein>
    <recommendedName>
        <fullName evidence="6">Transcription antitermination protein NusB</fullName>
    </recommendedName>
    <alternativeName>
        <fullName evidence="6">Antitermination factor NusB</fullName>
    </alternativeName>
</protein>
<keyword evidence="5 6" id="KW-0804">Transcription</keyword>
<sequence>MMTRTKARELAVRLIYAQYASADSADTVLGNFFEPEHYESLAGEDELFSAPPEGASLDYITRLVGICRERRPELDAYIEKYAKGWKPGRITRTAAAILRCAIAEALYIEDAPLGAAINEAVELAKRYEEPETVAFINGVLGGFARGEGLAPESAE</sequence>
<feature type="domain" description="NusB/RsmB/TIM44" evidence="7">
    <location>
        <begin position="6"/>
        <end position="145"/>
    </location>
</feature>
<keyword evidence="2 6" id="KW-0889">Transcription antitermination</keyword>
<reference evidence="8" key="1">
    <citation type="submission" date="2020-10" db="EMBL/GenBank/DDBJ databases">
        <authorList>
            <person name="Gilroy R."/>
        </authorList>
    </citation>
    <scope>NUCLEOTIDE SEQUENCE</scope>
    <source>
        <strain evidence="8">ChiHecec3B27-6122</strain>
    </source>
</reference>
<comment type="caution">
    <text evidence="8">The sequence shown here is derived from an EMBL/GenBank/DDBJ whole genome shotgun (WGS) entry which is preliminary data.</text>
</comment>
<dbReference type="GO" id="GO:0031564">
    <property type="term" value="P:transcription antitermination"/>
    <property type="evidence" value="ECO:0007669"/>
    <property type="project" value="UniProtKB-KW"/>
</dbReference>
<reference evidence="8" key="2">
    <citation type="journal article" date="2021" name="PeerJ">
        <title>Extensive microbial diversity within the chicken gut microbiome revealed by metagenomics and culture.</title>
        <authorList>
            <person name="Gilroy R."/>
            <person name="Ravi A."/>
            <person name="Getino M."/>
            <person name="Pursley I."/>
            <person name="Horton D.L."/>
            <person name="Alikhan N.F."/>
            <person name="Baker D."/>
            <person name="Gharbi K."/>
            <person name="Hall N."/>
            <person name="Watson M."/>
            <person name="Adriaenssens E.M."/>
            <person name="Foster-Nyarko E."/>
            <person name="Jarju S."/>
            <person name="Secka A."/>
            <person name="Antonio M."/>
            <person name="Oren A."/>
            <person name="Chaudhuri R.R."/>
            <person name="La Ragione R."/>
            <person name="Hildebrand F."/>
            <person name="Pallen M.J."/>
        </authorList>
    </citation>
    <scope>NUCLEOTIDE SEQUENCE</scope>
    <source>
        <strain evidence="8">ChiHecec3B27-6122</strain>
    </source>
</reference>
<evidence type="ECO:0000256" key="1">
    <source>
        <dbReference type="ARBA" id="ARBA00005952"/>
    </source>
</evidence>
<dbReference type="AlphaFoldDB" id="A0A9D1K8U1"/>
<proteinExistence type="inferred from homology"/>
<keyword evidence="4 6" id="KW-0805">Transcription regulation</keyword>